<feature type="domain" description="Ammonium transporter AmtB-like" evidence="10">
    <location>
        <begin position="18"/>
        <end position="421"/>
    </location>
</feature>
<evidence type="ECO:0000256" key="6">
    <source>
        <dbReference type="ARBA" id="ARBA00023136"/>
    </source>
</evidence>
<dbReference type="GO" id="GO:0005886">
    <property type="term" value="C:plasma membrane"/>
    <property type="evidence" value="ECO:0007669"/>
    <property type="project" value="UniProtKB-SubCell"/>
</dbReference>
<feature type="transmembrane region" description="Helical" evidence="8">
    <location>
        <begin position="291"/>
        <end position="309"/>
    </location>
</feature>
<comment type="subcellular location">
    <subcellularLocation>
        <location evidence="8">Cell membrane</location>
        <topology evidence="8">Multi-pass membrane protein</topology>
    </subcellularLocation>
    <subcellularLocation>
        <location evidence="1">Membrane</location>
        <topology evidence="1">Multi-pass membrane protein</topology>
    </subcellularLocation>
</comment>
<feature type="transmembrane region" description="Helical" evidence="8">
    <location>
        <begin position="135"/>
        <end position="157"/>
    </location>
</feature>
<dbReference type="InterPro" id="IPR029020">
    <property type="entry name" value="Ammonium/urea_transptr"/>
</dbReference>
<dbReference type="PROSITE" id="PS01219">
    <property type="entry name" value="AMMONIUM_TRANSP"/>
    <property type="match status" value="1"/>
</dbReference>
<evidence type="ECO:0000256" key="9">
    <source>
        <dbReference type="SAM" id="MobiDB-lite"/>
    </source>
</evidence>
<dbReference type="InterPro" id="IPR001905">
    <property type="entry name" value="Ammonium_transpt"/>
</dbReference>
<feature type="compositionally biased region" description="Polar residues" evidence="9">
    <location>
        <begin position="465"/>
        <end position="487"/>
    </location>
</feature>
<feature type="transmembrane region" description="Helical" evidence="8">
    <location>
        <begin position="372"/>
        <end position="393"/>
    </location>
</feature>
<dbReference type="NCBIfam" id="TIGR00836">
    <property type="entry name" value="amt"/>
    <property type="match status" value="1"/>
</dbReference>
<keyword evidence="5 8" id="KW-1133">Transmembrane helix</keyword>
<dbReference type="OrthoDB" id="534912at2759"/>
<dbReference type="FunFam" id="1.10.3430.10:FF:000003">
    <property type="entry name" value="Ammonium transporter"/>
    <property type="match status" value="1"/>
</dbReference>
<evidence type="ECO:0000256" key="2">
    <source>
        <dbReference type="ARBA" id="ARBA00005887"/>
    </source>
</evidence>
<dbReference type="PANTHER" id="PTHR43029:SF4">
    <property type="entry name" value="AMMONIUM TRANSPORTER MEP1-RELATED"/>
    <property type="match status" value="1"/>
</dbReference>
<gene>
    <name evidence="11" type="ORF">BDV98DRAFT_603034</name>
</gene>
<feature type="transmembrane region" description="Helical" evidence="8">
    <location>
        <begin position="163"/>
        <end position="188"/>
    </location>
</feature>
<keyword evidence="12" id="KW-1185">Reference proteome</keyword>
<comment type="similarity">
    <text evidence="2 8">Belongs to the ammonia transporter channel (TC 1.A.11.2) family.</text>
</comment>
<evidence type="ECO:0000256" key="8">
    <source>
        <dbReference type="RuleBase" id="RU362002"/>
    </source>
</evidence>
<keyword evidence="3 8" id="KW-0813">Transport</keyword>
<sequence>MSEAAPEAPLFDGGDVSFIIVSGALVFFMVPGLAFLYSGLARRKSALSLIWAVAAANAMVMFQWFFWGYSLAFSTTTTNGYIGDLRHFGLRKVLGLPSPGSALIPELLFSFFQMEFAAVTVAILMGVIAERGRVLPVFIFVFFWLTLVYCPLAHWVWNPNGWAFNWGVLDFAGGGPVEIGSGVGGLAYSWVLGRRTERELVNFRPHNVSNVTLGTFMLMFGWLGFNGGSAYGANLRAVMAIWNTLLCGGFAGSVWCLLDYRIERKWSMVGFCSGTIAGLVAATPASGFIEPWGAMVLGIVAGAVCNYATKIKFLLRIDDALDLFAEHAVGGIIGLIFNAFLGSTDIIALDGVNIGVEAGWVDRNWKQMYKQIAYIVATSAYTFVMTALIAKAIDMVPGLHLRGGDEAEELGMDEYEHGEFANDYIEVRRDFAAWTSSDPSGGIKGIRHGYPELGANDPSSAVDGSINSSTPHDSTKPNGTVNPISEK</sequence>
<protein>
    <recommendedName>
        <fullName evidence="8">Ammonium transporter</fullName>
    </recommendedName>
</protein>
<proteinExistence type="inferred from homology"/>
<feature type="transmembrane region" description="Helical" evidence="8">
    <location>
        <begin position="237"/>
        <end position="258"/>
    </location>
</feature>
<dbReference type="InterPro" id="IPR018047">
    <property type="entry name" value="Ammonium_transpt_CS"/>
</dbReference>
<dbReference type="GO" id="GO:0008519">
    <property type="term" value="F:ammonium channel activity"/>
    <property type="evidence" value="ECO:0007669"/>
    <property type="project" value="InterPro"/>
</dbReference>
<evidence type="ECO:0000259" key="10">
    <source>
        <dbReference type="Pfam" id="PF00909"/>
    </source>
</evidence>
<feature type="transmembrane region" description="Helical" evidence="8">
    <location>
        <begin position="265"/>
        <end position="285"/>
    </location>
</feature>
<feature type="transmembrane region" description="Helical" evidence="8">
    <location>
        <begin position="321"/>
        <end position="341"/>
    </location>
</feature>
<dbReference type="Gene3D" id="1.10.3430.10">
    <property type="entry name" value="Ammonium transporter AmtB like domains"/>
    <property type="match status" value="1"/>
</dbReference>
<evidence type="ECO:0000256" key="1">
    <source>
        <dbReference type="ARBA" id="ARBA00004141"/>
    </source>
</evidence>
<keyword evidence="6 8" id="KW-0472">Membrane</keyword>
<accession>A0A5C3QP72</accession>
<feature type="transmembrane region" description="Helical" evidence="8">
    <location>
        <begin position="16"/>
        <end position="37"/>
    </location>
</feature>
<evidence type="ECO:0000256" key="7">
    <source>
        <dbReference type="ARBA" id="ARBA00023177"/>
    </source>
</evidence>
<evidence type="ECO:0000313" key="11">
    <source>
        <dbReference type="EMBL" id="TFL03632.1"/>
    </source>
</evidence>
<feature type="transmembrane region" description="Helical" evidence="8">
    <location>
        <begin position="208"/>
        <end position="225"/>
    </location>
</feature>
<organism evidence="11 12">
    <name type="scientific">Pterulicium gracile</name>
    <dbReference type="NCBI Taxonomy" id="1884261"/>
    <lineage>
        <taxon>Eukaryota</taxon>
        <taxon>Fungi</taxon>
        <taxon>Dikarya</taxon>
        <taxon>Basidiomycota</taxon>
        <taxon>Agaricomycotina</taxon>
        <taxon>Agaricomycetes</taxon>
        <taxon>Agaricomycetidae</taxon>
        <taxon>Agaricales</taxon>
        <taxon>Pleurotineae</taxon>
        <taxon>Pterulaceae</taxon>
        <taxon>Pterulicium</taxon>
    </lineage>
</organism>
<dbReference type="AlphaFoldDB" id="A0A5C3QP72"/>
<dbReference type="EMBL" id="ML178820">
    <property type="protein sequence ID" value="TFL03632.1"/>
    <property type="molecule type" value="Genomic_DNA"/>
</dbReference>
<evidence type="ECO:0000256" key="4">
    <source>
        <dbReference type="ARBA" id="ARBA00022692"/>
    </source>
</evidence>
<reference evidence="11 12" key="1">
    <citation type="journal article" date="2019" name="Nat. Ecol. Evol.">
        <title>Megaphylogeny resolves global patterns of mushroom evolution.</title>
        <authorList>
            <person name="Varga T."/>
            <person name="Krizsan K."/>
            <person name="Foldi C."/>
            <person name="Dima B."/>
            <person name="Sanchez-Garcia M."/>
            <person name="Sanchez-Ramirez S."/>
            <person name="Szollosi G.J."/>
            <person name="Szarkandi J.G."/>
            <person name="Papp V."/>
            <person name="Albert L."/>
            <person name="Andreopoulos W."/>
            <person name="Angelini C."/>
            <person name="Antonin V."/>
            <person name="Barry K.W."/>
            <person name="Bougher N.L."/>
            <person name="Buchanan P."/>
            <person name="Buyck B."/>
            <person name="Bense V."/>
            <person name="Catcheside P."/>
            <person name="Chovatia M."/>
            <person name="Cooper J."/>
            <person name="Damon W."/>
            <person name="Desjardin D."/>
            <person name="Finy P."/>
            <person name="Geml J."/>
            <person name="Haridas S."/>
            <person name="Hughes K."/>
            <person name="Justo A."/>
            <person name="Karasinski D."/>
            <person name="Kautmanova I."/>
            <person name="Kiss B."/>
            <person name="Kocsube S."/>
            <person name="Kotiranta H."/>
            <person name="LaButti K.M."/>
            <person name="Lechner B.E."/>
            <person name="Liimatainen K."/>
            <person name="Lipzen A."/>
            <person name="Lukacs Z."/>
            <person name="Mihaltcheva S."/>
            <person name="Morgado L.N."/>
            <person name="Niskanen T."/>
            <person name="Noordeloos M.E."/>
            <person name="Ohm R.A."/>
            <person name="Ortiz-Santana B."/>
            <person name="Ovrebo C."/>
            <person name="Racz N."/>
            <person name="Riley R."/>
            <person name="Savchenko A."/>
            <person name="Shiryaev A."/>
            <person name="Soop K."/>
            <person name="Spirin V."/>
            <person name="Szebenyi C."/>
            <person name="Tomsovsky M."/>
            <person name="Tulloss R.E."/>
            <person name="Uehling J."/>
            <person name="Grigoriev I.V."/>
            <person name="Vagvolgyi C."/>
            <person name="Papp T."/>
            <person name="Martin F.M."/>
            <person name="Miettinen O."/>
            <person name="Hibbett D.S."/>
            <person name="Nagy L.G."/>
        </authorList>
    </citation>
    <scope>NUCLEOTIDE SEQUENCE [LARGE SCALE GENOMIC DNA]</scope>
    <source>
        <strain evidence="11 12">CBS 309.79</strain>
    </source>
</reference>
<dbReference type="InterPro" id="IPR024041">
    <property type="entry name" value="NH4_transpt_AmtB-like_dom"/>
</dbReference>
<name>A0A5C3QP72_9AGAR</name>
<keyword evidence="4 8" id="KW-0812">Transmembrane</keyword>
<keyword evidence="7 8" id="KW-0924">Ammonia transport</keyword>
<dbReference type="PANTHER" id="PTHR43029">
    <property type="entry name" value="AMMONIUM TRANSPORTER MEP2"/>
    <property type="match status" value="1"/>
</dbReference>
<evidence type="ECO:0000313" key="12">
    <source>
        <dbReference type="Proteomes" id="UP000305067"/>
    </source>
</evidence>
<dbReference type="STRING" id="1884261.A0A5C3QP72"/>
<feature type="transmembrane region" description="Helical" evidence="8">
    <location>
        <begin position="107"/>
        <end position="128"/>
    </location>
</feature>
<dbReference type="Proteomes" id="UP000305067">
    <property type="component" value="Unassembled WGS sequence"/>
</dbReference>
<evidence type="ECO:0000256" key="3">
    <source>
        <dbReference type="ARBA" id="ARBA00022448"/>
    </source>
</evidence>
<dbReference type="SUPFAM" id="SSF111352">
    <property type="entry name" value="Ammonium transporter"/>
    <property type="match status" value="1"/>
</dbReference>
<evidence type="ECO:0000256" key="5">
    <source>
        <dbReference type="ARBA" id="ARBA00022989"/>
    </source>
</evidence>
<dbReference type="Pfam" id="PF00909">
    <property type="entry name" value="Ammonium_transp"/>
    <property type="match status" value="1"/>
</dbReference>
<feature type="transmembrane region" description="Helical" evidence="8">
    <location>
        <begin position="49"/>
        <end position="67"/>
    </location>
</feature>
<feature type="region of interest" description="Disordered" evidence="9">
    <location>
        <begin position="445"/>
        <end position="487"/>
    </location>
</feature>